<dbReference type="EMBL" id="KB456270">
    <property type="protein sequence ID" value="EMF08997.1"/>
    <property type="molecule type" value="Genomic_DNA"/>
</dbReference>
<evidence type="ECO:0000313" key="3">
    <source>
        <dbReference type="EMBL" id="EMF08997.1"/>
    </source>
</evidence>
<dbReference type="InterPro" id="IPR037524">
    <property type="entry name" value="PA14/GLEYA"/>
</dbReference>
<dbReference type="Pfam" id="PF25485">
    <property type="entry name" value="DUF7908"/>
    <property type="match status" value="1"/>
</dbReference>
<organism evidence="3 4">
    <name type="scientific">Sphaerulina musiva (strain SO2202)</name>
    <name type="common">Poplar stem canker fungus</name>
    <name type="synonym">Septoria musiva</name>
    <dbReference type="NCBI Taxonomy" id="692275"/>
    <lineage>
        <taxon>Eukaryota</taxon>
        <taxon>Fungi</taxon>
        <taxon>Dikarya</taxon>
        <taxon>Ascomycota</taxon>
        <taxon>Pezizomycotina</taxon>
        <taxon>Dothideomycetes</taxon>
        <taxon>Dothideomycetidae</taxon>
        <taxon>Mycosphaerellales</taxon>
        <taxon>Mycosphaerellaceae</taxon>
        <taxon>Sphaerulina</taxon>
    </lineage>
</organism>
<dbReference type="OrthoDB" id="3639622at2759"/>
<dbReference type="Gene3D" id="2.60.120.1560">
    <property type="match status" value="1"/>
</dbReference>
<evidence type="ECO:0000313" key="4">
    <source>
        <dbReference type="Proteomes" id="UP000016931"/>
    </source>
</evidence>
<feature type="signal peptide" evidence="1">
    <location>
        <begin position="1"/>
        <end position="17"/>
    </location>
</feature>
<dbReference type="STRING" id="692275.M3CY60"/>
<dbReference type="InterPro" id="IPR018871">
    <property type="entry name" value="GLEYA_adhesin_domain"/>
</dbReference>
<dbReference type="InterPro" id="IPR057230">
    <property type="entry name" value="DUF7908"/>
</dbReference>
<keyword evidence="1" id="KW-0732">Signal</keyword>
<dbReference type="eggNOG" id="KOG3544">
    <property type="taxonomic scope" value="Eukaryota"/>
</dbReference>
<dbReference type="HOGENOM" id="CLU_530147_0_0_1"/>
<dbReference type="PROSITE" id="PS51820">
    <property type="entry name" value="PA14"/>
    <property type="match status" value="1"/>
</dbReference>
<name>M3CY60_SPHMS</name>
<keyword evidence="4" id="KW-1185">Reference proteome</keyword>
<dbReference type="GeneID" id="27904961"/>
<proteinExistence type="predicted"/>
<reference evidence="3 4" key="1">
    <citation type="journal article" date="2012" name="PLoS Pathog.">
        <title>Diverse lifestyles and strategies of plant pathogenesis encoded in the genomes of eighteen Dothideomycetes fungi.</title>
        <authorList>
            <person name="Ohm R.A."/>
            <person name="Feau N."/>
            <person name="Henrissat B."/>
            <person name="Schoch C.L."/>
            <person name="Horwitz B.A."/>
            <person name="Barry K.W."/>
            <person name="Condon B.J."/>
            <person name="Copeland A.C."/>
            <person name="Dhillon B."/>
            <person name="Glaser F."/>
            <person name="Hesse C.N."/>
            <person name="Kosti I."/>
            <person name="LaButti K."/>
            <person name="Lindquist E.A."/>
            <person name="Lucas S."/>
            <person name="Salamov A.A."/>
            <person name="Bradshaw R.E."/>
            <person name="Ciuffetti L."/>
            <person name="Hamelin R.C."/>
            <person name="Kema G.H.J."/>
            <person name="Lawrence C."/>
            <person name="Scott J.A."/>
            <person name="Spatafora J.W."/>
            <person name="Turgeon B.G."/>
            <person name="de Wit P.J.G.M."/>
            <person name="Zhong S."/>
            <person name="Goodwin S.B."/>
            <person name="Grigoriev I.V."/>
        </authorList>
    </citation>
    <scope>NUCLEOTIDE SEQUENCE [LARGE SCALE GENOMIC DNA]</scope>
    <source>
        <strain evidence="3 4">SO2202</strain>
    </source>
</reference>
<protein>
    <recommendedName>
        <fullName evidence="2">PA14 domain-containing protein</fullName>
    </recommendedName>
</protein>
<dbReference type="RefSeq" id="XP_016757118.1">
    <property type="nucleotide sequence ID" value="XM_016907824.1"/>
</dbReference>
<dbReference type="AlphaFoldDB" id="M3CY60"/>
<feature type="domain" description="PA14" evidence="2">
    <location>
        <begin position="338"/>
        <end position="489"/>
    </location>
</feature>
<gene>
    <name evidence="3" type="ORF">SEPMUDRAFT_159074</name>
</gene>
<dbReference type="Proteomes" id="UP000016931">
    <property type="component" value="Unassembled WGS sequence"/>
</dbReference>
<feature type="chain" id="PRO_5004032926" description="PA14 domain-containing protein" evidence="1">
    <location>
        <begin position="18"/>
        <end position="514"/>
    </location>
</feature>
<dbReference type="Pfam" id="PF10528">
    <property type="entry name" value="GLEYA"/>
    <property type="match status" value="1"/>
</dbReference>
<evidence type="ECO:0000256" key="1">
    <source>
        <dbReference type="SAM" id="SignalP"/>
    </source>
</evidence>
<accession>M3CY60</accession>
<evidence type="ECO:0000259" key="2">
    <source>
        <dbReference type="PROSITE" id="PS51820"/>
    </source>
</evidence>
<sequence length="514" mass="53871">MWISPSLWLLYCAVCYSVYLREDVALDAYRCPQAGASSDASLTDHGAASVLGASPLPSPDNDVEAPPEYFIVASEVGGGAEGVARRQAEGGVSYVAANGALSNDCGTAPLYRLVNGSLSVVSGGVTYTYSTNAGVGSQQFLASAGPVGAITTTFSISSDGNVAWRNPAFYGGQAQFCTLSNGNIYAVFTYLAQPSGCAIVQLTLFAATTCSTLQAQVNNIAARLSSLQLNTVTVDRPTTVVQRIVSTATVISTEISTFIPPAQTQTATRVLTTIATATATRVVTATATATVQAVLPAPANCGNQGLQYAVFVNNQPNHINQVYTAYDPTYMKNRAAPNSNSTWTTIYYTSVLSNIGGGTNNCANGNGNITLYTGAPTSIPCQQFSAMYRGYLYIYSSGTWTFSVSGVDDYFGLWLGSYAQTGWTKSNANISLAFSYNTGGPSLAITGQFTAGQYVPIRVVHGQSVGGFAYTLSVTDPNGLIAQVTGSSANNYLVQFGCNSDIPAPNWGQFGYEY</sequence>